<dbReference type="PANTHER" id="PTHR10815:SF13">
    <property type="entry name" value="METHYLATED-DNA--PROTEIN-CYSTEINE METHYLTRANSFERASE"/>
    <property type="match status" value="1"/>
</dbReference>
<keyword evidence="4 9" id="KW-0489">Methyltransferase</keyword>
<dbReference type="PROSITE" id="PS00374">
    <property type="entry name" value="MGMT"/>
    <property type="match status" value="1"/>
</dbReference>
<comment type="miscellaneous">
    <text evidence="9">This enzyme catalyzes only one turnover and therefore is not strictly catalytic. According to one definition, an enzyme is a biocatalyst that acts repeatedly and over many reaction cycles.</text>
</comment>
<keyword evidence="7 9" id="KW-0234">DNA repair</keyword>
<dbReference type="HAMAP" id="MF_00772">
    <property type="entry name" value="OGT"/>
    <property type="match status" value="1"/>
</dbReference>
<dbReference type="NCBIfam" id="TIGR00589">
    <property type="entry name" value="ogt"/>
    <property type="match status" value="1"/>
</dbReference>
<dbReference type="InterPro" id="IPR008332">
    <property type="entry name" value="MethylG_MeTrfase_N"/>
</dbReference>
<dbReference type="Gene3D" id="3.30.160.70">
    <property type="entry name" value="Methylated DNA-protein cysteine methyltransferase domain"/>
    <property type="match status" value="1"/>
</dbReference>
<dbReference type="InterPro" id="IPR036631">
    <property type="entry name" value="MGMT_N_sf"/>
</dbReference>
<dbReference type="InterPro" id="IPR036217">
    <property type="entry name" value="MethylDNA_cys_MeTrfase_DNAb"/>
</dbReference>
<feature type="active site" description="Nucleophile; methyl group acceptor" evidence="9">
    <location>
        <position position="146"/>
    </location>
</feature>
<comment type="function">
    <text evidence="9">Involved in the cellular defense against the biological effects of O6-methylguanine (O6-MeG) and O4-methylthymine (O4-MeT) in DNA. Repairs the methylated nucleobase in DNA by stoichiometrically transferring the methyl group to a cysteine residue in the enzyme. This is a suicide reaction: the enzyme is irreversibly inactivated.</text>
</comment>
<dbReference type="EMBL" id="AE008691">
    <property type="protein sequence ID" value="AAM25648.1"/>
    <property type="molecule type" value="Genomic_DNA"/>
</dbReference>
<dbReference type="eggNOG" id="COG0350">
    <property type="taxonomic scope" value="Bacteria"/>
</dbReference>
<gene>
    <name evidence="12" type="primary">Ada</name>
    <name evidence="12" type="ordered locus">TTE2519</name>
</gene>
<dbReference type="AlphaFoldDB" id="Q8R7A0"/>
<evidence type="ECO:0000256" key="4">
    <source>
        <dbReference type="ARBA" id="ARBA00022603"/>
    </source>
</evidence>
<feature type="domain" description="Methylguanine DNA methyltransferase ribonuclease-like" evidence="11">
    <location>
        <begin position="23"/>
        <end position="91"/>
    </location>
</feature>
<sequence length="179" mass="20420">MIVKFFLCKFTFYFKNDKGEFYMIYKRFNSPVGVLTVFSSGKGICKIEFENEKFPLEDFEEGTDFYIEECIKELDLYFQKRLKNFDVKLDLQGTKFQMAVWEETLKIPYGSVVTYGEIARRIGKPKAARAVGQALNKNSIPIIIPCHRVIGSDGNLTGFGGGIEIKKFLLKHEGVKIGG</sequence>
<dbReference type="InterPro" id="IPR014048">
    <property type="entry name" value="MethylDNA_cys_MeTrfase_DNA-bd"/>
</dbReference>
<evidence type="ECO:0000313" key="12">
    <source>
        <dbReference type="EMBL" id="AAM25648.1"/>
    </source>
</evidence>
<evidence type="ECO:0000313" key="13">
    <source>
        <dbReference type="Proteomes" id="UP000000555"/>
    </source>
</evidence>
<dbReference type="GO" id="GO:0032259">
    <property type="term" value="P:methylation"/>
    <property type="evidence" value="ECO:0007669"/>
    <property type="project" value="UniProtKB-KW"/>
</dbReference>
<comment type="catalytic activity">
    <reaction evidence="1 9">
        <text>a 4-O-methyl-thymidine in DNA + L-cysteinyl-[protein] = a thymidine in DNA + S-methyl-L-cysteinyl-[protein]</text>
        <dbReference type="Rhea" id="RHEA:53428"/>
        <dbReference type="Rhea" id="RHEA-COMP:10131"/>
        <dbReference type="Rhea" id="RHEA-COMP:10132"/>
        <dbReference type="Rhea" id="RHEA-COMP:13555"/>
        <dbReference type="Rhea" id="RHEA-COMP:13556"/>
        <dbReference type="ChEBI" id="CHEBI:29950"/>
        <dbReference type="ChEBI" id="CHEBI:82612"/>
        <dbReference type="ChEBI" id="CHEBI:137386"/>
        <dbReference type="ChEBI" id="CHEBI:137387"/>
        <dbReference type="EC" id="2.1.1.63"/>
    </reaction>
</comment>
<evidence type="ECO:0000256" key="5">
    <source>
        <dbReference type="ARBA" id="ARBA00022679"/>
    </source>
</evidence>
<dbReference type="GO" id="GO:0006307">
    <property type="term" value="P:DNA alkylation repair"/>
    <property type="evidence" value="ECO:0007669"/>
    <property type="project" value="UniProtKB-UniRule"/>
</dbReference>
<keyword evidence="3 9" id="KW-0963">Cytoplasm</keyword>
<comment type="catalytic activity">
    <reaction evidence="8 9">
        <text>a 6-O-methyl-2'-deoxyguanosine in DNA + L-cysteinyl-[protein] = S-methyl-L-cysteinyl-[protein] + a 2'-deoxyguanosine in DNA</text>
        <dbReference type="Rhea" id="RHEA:24000"/>
        <dbReference type="Rhea" id="RHEA-COMP:10131"/>
        <dbReference type="Rhea" id="RHEA-COMP:10132"/>
        <dbReference type="Rhea" id="RHEA-COMP:11367"/>
        <dbReference type="Rhea" id="RHEA-COMP:11368"/>
        <dbReference type="ChEBI" id="CHEBI:29950"/>
        <dbReference type="ChEBI" id="CHEBI:82612"/>
        <dbReference type="ChEBI" id="CHEBI:85445"/>
        <dbReference type="ChEBI" id="CHEBI:85448"/>
        <dbReference type="EC" id="2.1.1.63"/>
    </reaction>
</comment>
<dbReference type="Gene3D" id="1.10.10.10">
    <property type="entry name" value="Winged helix-like DNA-binding domain superfamily/Winged helix DNA-binding domain"/>
    <property type="match status" value="1"/>
</dbReference>
<evidence type="ECO:0000256" key="3">
    <source>
        <dbReference type="ARBA" id="ARBA00022490"/>
    </source>
</evidence>
<organism evidence="12 13">
    <name type="scientific">Caldanaerobacter subterraneus subsp. tengcongensis (strain DSM 15242 / JCM 11007 / NBRC 100824 / MB4)</name>
    <name type="common">Thermoanaerobacter tengcongensis</name>
    <dbReference type="NCBI Taxonomy" id="273068"/>
    <lineage>
        <taxon>Bacteria</taxon>
        <taxon>Bacillati</taxon>
        <taxon>Bacillota</taxon>
        <taxon>Clostridia</taxon>
        <taxon>Thermoanaerobacterales</taxon>
        <taxon>Thermoanaerobacteraceae</taxon>
        <taxon>Caldanaerobacter</taxon>
    </lineage>
</organism>
<accession>Q8R7A0</accession>
<reference evidence="12 13" key="1">
    <citation type="journal article" date="2002" name="Genome Res.">
        <title>A complete sequence of the T. tengcongensis genome.</title>
        <authorList>
            <person name="Bao Q."/>
            <person name="Tian Y."/>
            <person name="Li W."/>
            <person name="Xu Z."/>
            <person name="Xuan Z."/>
            <person name="Hu S."/>
            <person name="Dong W."/>
            <person name="Yang J."/>
            <person name="Chen Y."/>
            <person name="Xue Y."/>
            <person name="Xu Y."/>
            <person name="Lai X."/>
            <person name="Huang L."/>
            <person name="Dong X."/>
            <person name="Ma Y."/>
            <person name="Ling L."/>
            <person name="Tan H."/>
            <person name="Chen R."/>
            <person name="Wang J."/>
            <person name="Yu J."/>
            <person name="Yang H."/>
        </authorList>
    </citation>
    <scope>NUCLEOTIDE SEQUENCE [LARGE SCALE GENOMIC DNA]</scope>
    <source>
        <strain evidence="13">DSM 15242 / JCM 11007 / NBRC 100824 / MB4</strain>
    </source>
</reference>
<proteinExistence type="inferred from homology"/>
<dbReference type="GO" id="GO:0005737">
    <property type="term" value="C:cytoplasm"/>
    <property type="evidence" value="ECO:0007669"/>
    <property type="project" value="UniProtKB-SubCell"/>
</dbReference>
<dbReference type="Pfam" id="PF01035">
    <property type="entry name" value="DNA_binding_1"/>
    <property type="match status" value="1"/>
</dbReference>
<dbReference type="GO" id="GO:0003908">
    <property type="term" value="F:methylated-DNA-[protein]-cysteine S-methyltransferase activity"/>
    <property type="evidence" value="ECO:0007669"/>
    <property type="project" value="UniProtKB-UniRule"/>
</dbReference>
<name>Q8R7A0_CALS4</name>
<evidence type="ECO:0000259" key="11">
    <source>
        <dbReference type="Pfam" id="PF02870"/>
    </source>
</evidence>
<dbReference type="PANTHER" id="PTHR10815">
    <property type="entry name" value="METHYLATED-DNA--PROTEIN-CYSTEINE METHYLTRANSFERASE"/>
    <property type="match status" value="1"/>
</dbReference>
<evidence type="ECO:0000256" key="2">
    <source>
        <dbReference type="ARBA" id="ARBA00008711"/>
    </source>
</evidence>
<evidence type="ECO:0000256" key="6">
    <source>
        <dbReference type="ARBA" id="ARBA00022763"/>
    </source>
</evidence>
<dbReference type="STRING" id="273068.TTE2519"/>
<keyword evidence="13" id="KW-1185">Reference proteome</keyword>
<dbReference type="KEGG" id="tte:TTE2519"/>
<keyword evidence="5 9" id="KW-0808">Transferase</keyword>
<feature type="domain" description="Methylated-DNA-[protein]-cysteine S-methyltransferase DNA binding" evidence="10">
    <location>
        <begin position="95"/>
        <end position="175"/>
    </location>
</feature>
<dbReference type="FunFam" id="1.10.10.10:FF:000214">
    <property type="entry name" value="Methylated-DNA--protein-cysteine methyltransferase"/>
    <property type="match status" value="1"/>
</dbReference>
<dbReference type="InterPro" id="IPR001497">
    <property type="entry name" value="MethylDNA_cys_MeTrfase_AS"/>
</dbReference>
<evidence type="ECO:0000259" key="10">
    <source>
        <dbReference type="Pfam" id="PF01035"/>
    </source>
</evidence>
<dbReference type="Pfam" id="PF02870">
    <property type="entry name" value="Methyltransf_1N"/>
    <property type="match status" value="1"/>
</dbReference>
<evidence type="ECO:0000256" key="9">
    <source>
        <dbReference type="HAMAP-Rule" id="MF_00772"/>
    </source>
</evidence>
<dbReference type="EC" id="2.1.1.63" evidence="9"/>
<dbReference type="SUPFAM" id="SSF53155">
    <property type="entry name" value="Methylated DNA-protein cysteine methyltransferase domain"/>
    <property type="match status" value="1"/>
</dbReference>
<evidence type="ECO:0000256" key="1">
    <source>
        <dbReference type="ARBA" id="ARBA00001286"/>
    </source>
</evidence>
<dbReference type="Proteomes" id="UP000000555">
    <property type="component" value="Chromosome"/>
</dbReference>
<evidence type="ECO:0000256" key="7">
    <source>
        <dbReference type="ARBA" id="ARBA00023204"/>
    </source>
</evidence>
<evidence type="ECO:0000256" key="8">
    <source>
        <dbReference type="ARBA" id="ARBA00049348"/>
    </source>
</evidence>
<dbReference type="SUPFAM" id="SSF46767">
    <property type="entry name" value="Methylated DNA-protein cysteine methyltransferase, C-terminal domain"/>
    <property type="match status" value="1"/>
</dbReference>
<dbReference type="InterPro" id="IPR023546">
    <property type="entry name" value="MGMT"/>
</dbReference>
<keyword evidence="6 9" id="KW-0227">DNA damage</keyword>
<dbReference type="InterPro" id="IPR036388">
    <property type="entry name" value="WH-like_DNA-bd_sf"/>
</dbReference>
<dbReference type="HOGENOM" id="CLU_000445_52_2_9"/>
<protein>
    <recommendedName>
        <fullName evidence="9">Methylated-DNA--protein-cysteine methyltransferase</fullName>
        <ecNumber evidence="9">2.1.1.63</ecNumber>
    </recommendedName>
    <alternativeName>
        <fullName evidence="9">6-O-methylguanine-DNA methyltransferase</fullName>
        <shortName evidence="9">MGMT</shortName>
    </alternativeName>
    <alternativeName>
        <fullName evidence="9">O-6-methylguanine-DNA-alkyltransferase</fullName>
    </alternativeName>
</protein>
<comment type="similarity">
    <text evidence="2 9">Belongs to the MGMT family.</text>
</comment>
<dbReference type="CDD" id="cd06445">
    <property type="entry name" value="ATase"/>
    <property type="match status" value="1"/>
</dbReference>
<comment type="subcellular location">
    <subcellularLocation>
        <location evidence="9">Cytoplasm</location>
    </subcellularLocation>
</comment>